<reference evidence="2" key="1">
    <citation type="submission" date="2019-06" db="EMBL/GenBank/DDBJ databases">
        <title>Complete genome sequence of Stenotrophomonas phage Moby.</title>
        <authorList>
            <person name="Vicary A."/>
            <person name="Newkirk H."/>
            <person name="Moreland R."/>
            <person name="Liu M."/>
            <person name="Ramsey J."/>
            <person name="Gonzalez C.F."/>
            <person name="Leavitt J."/>
        </authorList>
    </citation>
    <scope>NUCLEOTIDE SEQUENCE [LARGE SCALE GENOMIC DNA]</scope>
</reference>
<gene>
    <name evidence="1" type="ORF">CPT_Moby_190</name>
</gene>
<evidence type="ECO:0000313" key="1">
    <source>
        <dbReference type="EMBL" id="QFR57915.1"/>
    </source>
</evidence>
<name>A0A5P8PMN9_9CAUD</name>
<evidence type="ECO:0000313" key="2">
    <source>
        <dbReference type="Proteomes" id="UP000325424"/>
    </source>
</evidence>
<dbReference type="Proteomes" id="UP000325424">
    <property type="component" value="Segment"/>
</dbReference>
<accession>A0A5P8PMN9</accession>
<keyword evidence="2" id="KW-1185">Reference proteome</keyword>
<organism evidence="1 2">
    <name type="scientific">Stenotrophomonas phage Moby</name>
    <dbReference type="NCBI Taxonomy" id="2601680"/>
    <lineage>
        <taxon>Viruses</taxon>
        <taxon>Duplodnaviria</taxon>
        <taxon>Heunggongvirae</taxon>
        <taxon>Uroviricota</taxon>
        <taxon>Caudoviricetes</taxon>
        <taxon>Menderavirus</taxon>
        <taxon>Menderavirus moby</taxon>
    </lineage>
</organism>
<sequence length="313" mass="34803">MSTYIERLLDGLEQNLDHLLKAPADPTYLGFSTKAVLAIAIGMSKYNGKISRVDSKRLLNEINFIRDLAAEEPWAKFSDDVNKHYIVGLNDQVYVLNSAASYAISSGVRFEFSSENVWSQFSLNNNSVDSVIITARDLVDYHRLSNAIAGAMSSTNTLKTYAEYLRIEDLTDLTPSLAWIATDASGEVFIYASVPRLILKQSPDCWLIRDSSRRIDEDFVKLHNGAHKLSGNWLSSVVHISDLVAYMKDHPKKPNDPVKSIADLVDGNLGVVREDALAAEADLQKAFARITQVYSETGNIRAALLKSLEDFLI</sequence>
<proteinExistence type="predicted"/>
<dbReference type="EMBL" id="MN095772">
    <property type="protein sequence ID" value="QFR57915.1"/>
    <property type="molecule type" value="Genomic_DNA"/>
</dbReference>
<protein>
    <submittedName>
        <fullName evidence="1">Uncharacterized protein</fullName>
    </submittedName>
</protein>